<gene>
    <name evidence="1" type="ORF">OMP38_06720</name>
</gene>
<evidence type="ECO:0000313" key="1">
    <source>
        <dbReference type="EMBL" id="MDG0790580.1"/>
    </source>
</evidence>
<keyword evidence="2" id="KW-1185">Reference proteome</keyword>
<organism evidence="1 2">
    <name type="scientific">Cohnella ginsengisoli</name>
    <dbReference type="NCBI Taxonomy" id="425004"/>
    <lineage>
        <taxon>Bacteria</taxon>
        <taxon>Bacillati</taxon>
        <taxon>Bacillota</taxon>
        <taxon>Bacilli</taxon>
        <taxon>Bacillales</taxon>
        <taxon>Paenibacillaceae</taxon>
        <taxon>Cohnella</taxon>
    </lineage>
</organism>
<dbReference type="EMBL" id="JAPDHZ010000002">
    <property type="protein sequence ID" value="MDG0790580.1"/>
    <property type="molecule type" value="Genomic_DNA"/>
</dbReference>
<evidence type="ECO:0000313" key="2">
    <source>
        <dbReference type="Proteomes" id="UP001153387"/>
    </source>
</evidence>
<sequence length="79" mass="8649">MAVIERLATVRSGGKLMPDKNAVQNAAIIYKGTNLEEVWGTKPVALPYKLDINAKVDASLDKMIIVDMDDPKAPPQEQI</sequence>
<dbReference type="RefSeq" id="WP_277564398.1">
    <property type="nucleotide sequence ID" value="NZ_JAPDHZ010000002.1"/>
</dbReference>
<name>A0A9X4QLL3_9BACL</name>
<dbReference type="AlphaFoldDB" id="A0A9X4QLL3"/>
<comment type="caution">
    <text evidence="1">The sequence shown here is derived from an EMBL/GenBank/DDBJ whole genome shotgun (WGS) entry which is preliminary data.</text>
</comment>
<proteinExistence type="predicted"/>
<protein>
    <submittedName>
        <fullName evidence="1">Uncharacterized protein</fullName>
    </submittedName>
</protein>
<dbReference type="Proteomes" id="UP001153387">
    <property type="component" value="Unassembled WGS sequence"/>
</dbReference>
<reference evidence="1 2" key="1">
    <citation type="submission" date="2022-10" db="EMBL/GenBank/DDBJ databases">
        <title>Comparative genomic analysis of Cohnella hashimotonis sp. nov., isolated from the International Space Station.</title>
        <authorList>
            <person name="Simpson A."/>
            <person name="Venkateswaran K."/>
        </authorList>
    </citation>
    <scope>NUCLEOTIDE SEQUENCE [LARGE SCALE GENOMIC DNA]</scope>
    <source>
        <strain evidence="1 2">DSM 18997</strain>
    </source>
</reference>
<accession>A0A9X4QLL3</accession>